<comment type="caution">
    <text evidence="8">The sequence shown here is derived from an EMBL/GenBank/DDBJ whole genome shotgun (WGS) entry which is preliminary data.</text>
</comment>
<keyword evidence="3 6" id="KW-0812">Transmembrane</keyword>
<sequence>MKQQNKIALSILMLNTFITMAGIGLIIPIMPQFLKGFGSADTVGTALGFIIATFSFAQFLFSPISGRLSDKHGRKKIILIGLLIYAASQLAFSLSTQLWMLYVARFFSGFGAAFLIPPMMAFVADITPFESRGKGMGMLGAAITLGFVVGPALGGFLAGITLLFPLYFATGATLVAFVLSIFFLPNIEPSEEQLEQAKVRVSLVQQLKQSTKENYFVLLLVMLIFSFGLANFQSTLSLFLDKVFLYGAKEIAIVITIGGFAGVIVQSFFIQKLFERFGEMRIILMNLIVAGLSMLGILFVHQFWSIALVAAIFFTSTSLLRPAVNTFVSKLASKSRQGYAAGMMNSYMSFGNMFGPATAGLLFDWNISSPYIVGMLTLIIGYAITKTWSIRNTELVQNASSQRKQSALS</sequence>
<dbReference type="InterPro" id="IPR011701">
    <property type="entry name" value="MFS"/>
</dbReference>
<feature type="transmembrane region" description="Helical" evidence="6">
    <location>
        <begin position="136"/>
        <end position="158"/>
    </location>
</feature>
<dbReference type="InterPro" id="IPR020846">
    <property type="entry name" value="MFS_dom"/>
</dbReference>
<feature type="transmembrane region" description="Helical" evidence="6">
    <location>
        <begin position="106"/>
        <end position="124"/>
    </location>
</feature>
<feature type="transmembrane region" description="Helical" evidence="6">
    <location>
        <begin position="282"/>
        <end position="300"/>
    </location>
</feature>
<accession>A0ABW3GYY7</accession>
<evidence type="ECO:0000259" key="7">
    <source>
        <dbReference type="PROSITE" id="PS50850"/>
    </source>
</evidence>
<comment type="subcellular location">
    <subcellularLocation>
        <location evidence="1">Cell membrane</location>
        <topology evidence="1">Multi-pass membrane protein</topology>
    </subcellularLocation>
</comment>
<feature type="transmembrane region" description="Helical" evidence="6">
    <location>
        <begin position="369"/>
        <end position="385"/>
    </location>
</feature>
<reference evidence="9" key="1">
    <citation type="journal article" date="2019" name="Int. J. Syst. Evol. Microbiol.">
        <title>The Global Catalogue of Microorganisms (GCM) 10K type strain sequencing project: providing services to taxonomists for standard genome sequencing and annotation.</title>
        <authorList>
            <consortium name="The Broad Institute Genomics Platform"/>
            <consortium name="The Broad Institute Genome Sequencing Center for Infectious Disease"/>
            <person name="Wu L."/>
            <person name="Ma J."/>
        </authorList>
    </citation>
    <scope>NUCLEOTIDE SEQUENCE [LARGE SCALE GENOMIC DNA]</scope>
    <source>
        <strain evidence="9">CCUG 63563</strain>
    </source>
</reference>
<dbReference type="CDD" id="cd17325">
    <property type="entry name" value="MFS_MdtG_SLC18_like"/>
    <property type="match status" value="1"/>
</dbReference>
<keyword evidence="5 6" id="KW-0472">Membrane</keyword>
<dbReference type="PANTHER" id="PTHR23504:SF115">
    <property type="entry name" value="MULTIDRUG RESISTANCE PROTEIN 2"/>
    <property type="match status" value="1"/>
</dbReference>
<feature type="transmembrane region" description="Helical" evidence="6">
    <location>
        <begin position="251"/>
        <end position="270"/>
    </location>
</feature>
<dbReference type="InterPro" id="IPR001958">
    <property type="entry name" value="Tet-R_TetA/multi-R_MdtG-like"/>
</dbReference>
<gene>
    <name evidence="8" type="ORF">ACFQ0V_11450</name>
</gene>
<dbReference type="Proteomes" id="UP001596976">
    <property type="component" value="Unassembled WGS sequence"/>
</dbReference>
<feature type="transmembrane region" description="Helical" evidence="6">
    <location>
        <begin position="77"/>
        <end position="100"/>
    </location>
</feature>
<dbReference type="Pfam" id="PF07690">
    <property type="entry name" value="MFS_1"/>
    <property type="match status" value="1"/>
</dbReference>
<evidence type="ECO:0000256" key="5">
    <source>
        <dbReference type="ARBA" id="ARBA00023136"/>
    </source>
</evidence>
<dbReference type="EMBL" id="JBHTJF010000035">
    <property type="protein sequence ID" value="MFD0944359.1"/>
    <property type="molecule type" value="Genomic_DNA"/>
</dbReference>
<feature type="transmembrane region" description="Helical" evidence="6">
    <location>
        <begin position="345"/>
        <end position="363"/>
    </location>
</feature>
<evidence type="ECO:0000313" key="8">
    <source>
        <dbReference type="EMBL" id="MFD0944359.1"/>
    </source>
</evidence>
<feature type="transmembrane region" description="Helical" evidence="6">
    <location>
        <begin position="42"/>
        <end position="65"/>
    </location>
</feature>
<feature type="domain" description="Major facilitator superfamily (MFS) profile" evidence="7">
    <location>
        <begin position="8"/>
        <end position="393"/>
    </location>
</feature>
<feature type="transmembrane region" description="Helical" evidence="6">
    <location>
        <begin position="306"/>
        <end position="324"/>
    </location>
</feature>
<evidence type="ECO:0000313" key="9">
    <source>
        <dbReference type="Proteomes" id="UP001596976"/>
    </source>
</evidence>
<dbReference type="InterPro" id="IPR036259">
    <property type="entry name" value="MFS_trans_sf"/>
</dbReference>
<keyword evidence="4 6" id="KW-1133">Transmembrane helix</keyword>
<feature type="transmembrane region" description="Helical" evidence="6">
    <location>
        <begin position="164"/>
        <end position="184"/>
    </location>
</feature>
<feature type="transmembrane region" description="Helical" evidence="6">
    <location>
        <begin position="7"/>
        <end position="30"/>
    </location>
</feature>
<dbReference type="PROSITE" id="PS50850">
    <property type="entry name" value="MFS"/>
    <property type="match status" value="1"/>
</dbReference>
<evidence type="ECO:0000256" key="4">
    <source>
        <dbReference type="ARBA" id="ARBA00022989"/>
    </source>
</evidence>
<protein>
    <submittedName>
        <fullName evidence="8">MFS transporter</fullName>
    </submittedName>
</protein>
<evidence type="ECO:0000256" key="1">
    <source>
        <dbReference type="ARBA" id="ARBA00004651"/>
    </source>
</evidence>
<keyword evidence="2" id="KW-0813">Transport</keyword>
<dbReference type="RefSeq" id="WP_381013620.1">
    <property type="nucleotide sequence ID" value="NZ_JBHTJF010000035.1"/>
</dbReference>
<name>A0ABW3GYY7_9BACL</name>
<dbReference type="SUPFAM" id="SSF103473">
    <property type="entry name" value="MFS general substrate transporter"/>
    <property type="match status" value="1"/>
</dbReference>
<keyword evidence="9" id="KW-1185">Reference proteome</keyword>
<evidence type="ECO:0000256" key="3">
    <source>
        <dbReference type="ARBA" id="ARBA00022692"/>
    </source>
</evidence>
<organism evidence="8 9">
    <name type="scientific">Savagea faecisuis</name>
    <dbReference type="NCBI Taxonomy" id="1274803"/>
    <lineage>
        <taxon>Bacteria</taxon>
        <taxon>Bacillati</taxon>
        <taxon>Bacillota</taxon>
        <taxon>Bacilli</taxon>
        <taxon>Bacillales</taxon>
        <taxon>Caryophanaceae</taxon>
        <taxon>Savagea</taxon>
    </lineage>
</organism>
<dbReference type="PANTHER" id="PTHR23504">
    <property type="entry name" value="MAJOR FACILITATOR SUPERFAMILY DOMAIN-CONTAINING PROTEIN 10"/>
    <property type="match status" value="1"/>
</dbReference>
<feature type="transmembrane region" description="Helical" evidence="6">
    <location>
        <begin position="215"/>
        <end position="239"/>
    </location>
</feature>
<dbReference type="Gene3D" id="1.20.1250.20">
    <property type="entry name" value="MFS general substrate transporter like domains"/>
    <property type="match status" value="1"/>
</dbReference>
<dbReference type="PRINTS" id="PR01035">
    <property type="entry name" value="TCRTETA"/>
</dbReference>
<proteinExistence type="predicted"/>
<evidence type="ECO:0000256" key="6">
    <source>
        <dbReference type="SAM" id="Phobius"/>
    </source>
</evidence>
<evidence type="ECO:0000256" key="2">
    <source>
        <dbReference type="ARBA" id="ARBA00022448"/>
    </source>
</evidence>